<sequence length="142" mass="15884">MFEANMSVVASDEYSGSFVHNIFHLPFSGVNRSRRVLEVVSGCKGISDIDQLSATLYQNNCRVFFPQDLDAAADTLLAGRHEMQARDLGNFRVYGGSTETLHLYSMIHRFFSYIVCFKHLPTSINPDAGELQGNDKAQSSRE</sequence>
<organism evidence="1 2">
    <name type="scientific">Hibiscus syriacus</name>
    <name type="common">Rose of Sharon</name>
    <dbReference type="NCBI Taxonomy" id="106335"/>
    <lineage>
        <taxon>Eukaryota</taxon>
        <taxon>Viridiplantae</taxon>
        <taxon>Streptophyta</taxon>
        <taxon>Embryophyta</taxon>
        <taxon>Tracheophyta</taxon>
        <taxon>Spermatophyta</taxon>
        <taxon>Magnoliopsida</taxon>
        <taxon>eudicotyledons</taxon>
        <taxon>Gunneridae</taxon>
        <taxon>Pentapetalae</taxon>
        <taxon>rosids</taxon>
        <taxon>malvids</taxon>
        <taxon>Malvales</taxon>
        <taxon>Malvaceae</taxon>
        <taxon>Malvoideae</taxon>
        <taxon>Hibiscus</taxon>
    </lineage>
</organism>
<comment type="caution">
    <text evidence="1">The sequence shown here is derived from an EMBL/GenBank/DDBJ whole genome shotgun (WGS) entry which is preliminary data.</text>
</comment>
<accession>A0A6A3A1Y4</accession>
<dbReference type="AlphaFoldDB" id="A0A6A3A1Y4"/>
<proteinExistence type="predicted"/>
<name>A0A6A3A1Y4_HIBSY</name>
<protein>
    <submittedName>
        <fullName evidence="1">Uncharacterized protein</fullName>
    </submittedName>
</protein>
<reference evidence="1" key="1">
    <citation type="submission" date="2019-09" db="EMBL/GenBank/DDBJ databases">
        <title>Draft genome information of white flower Hibiscus syriacus.</title>
        <authorList>
            <person name="Kim Y.-M."/>
        </authorList>
    </citation>
    <scope>NUCLEOTIDE SEQUENCE [LARGE SCALE GENOMIC DNA]</scope>
    <source>
        <strain evidence="1">YM2019G1</strain>
    </source>
</reference>
<evidence type="ECO:0000313" key="2">
    <source>
        <dbReference type="Proteomes" id="UP000436088"/>
    </source>
</evidence>
<dbReference type="EMBL" id="VEPZ02001045">
    <property type="protein sequence ID" value="KAE8698304.1"/>
    <property type="molecule type" value="Genomic_DNA"/>
</dbReference>
<keyword evidence="2" id="KW-1185">Reference proteome</keyword>
<evidence type="ECO:0000313" key="1">
    <source>
        <dbReference type="EMBL" id="KAE8698304.1"/>
    </source>
</evidence>
<dbReference type="Proteomes" id="UP000436088">
    <property type="component" value="Unassembled WGS sequence"/>
</dbReference>
<gene>
    <name evidence="1" type="ORF">F3Y22_tig00110599pilonHSYRG00018</name>
</gene>